<gene>
    <name evidence="2" type="ORF">OHK93_007674</name>
</gene>
<protein>
    <recommendedName>
        <fullName evidence="1">SnoaL-like domain-containing protein</fullName>
    </recommendedName>
</protein>
<dbReference type="InterPro" id="IPR050977">
    <property type="entry name" value="Fungal_Meroterpenoid_Isomerase"/>
</dbReference>
<feature type="domain" description="SnoaL-like" evidence="1">
    <location>
        <begin position="16"/>
        <end position="107"/>
    </location>
</feature>
<dbReference type="InterPro" id="IPR032710">
    <property type="entry name" value="NTF2-like_dom_sf"/>
</dbReference>
<dbReference type="PANTHER" id="PTHR39598">
    <property type="entry name" value="AUSTINOL SYNTHESIS PROTEIN F-RELATED"/>
    <property type="match status" value="1"/>
</dbReference>
<evidence type="ECO:0000313" key="3">
    <source>
        <dbReference type="Proteomes" id="UP001161017"/>
    </source>
</evidence>
<reference evidence="2" key="1">
    <citation type="journal article" date="2023" name="Genome Biol. Evol.">
        <title>First Whole Genome Sequence and Flow Cytometry Genome Size Data for the Lichen-Forming Fungus Ramalina farinacea (Ascomycota).</title>
        <authorList>
            <person name="Llewellyn T."/>
            <person name="Mian S."/>
            <person name="Hill R."/>
            <person name="Leitch I.J."/>
            <person name="Gaya E."/>
        </authorList>
    </citation>
    <scope>NUCLEOTIDE SEQUENCE</scope>
    <source>
        <strain evidence="2">LIQ254RAFAR</strain>
    </source>
</reference>
<keyword evidence="3" id="KW-1185">Reference proteome</keyword>
<accession>A0AA43TUK6</accession>
<dbReference type="Proteomes" id="UP001161017">
    <property type="component" value="Unassembled WGS sequence"/>
</dbReference>
<dbReference type="Gene3D" id="3.10.450.50">
    <property type="match status" value="1"/>
</dbReference>
<organism evidence="2 3">
    <name type="scientific">Ramalina farinacea</name>
    <dbReference type="NCBI Taxonomy" id="258253"/>
    <lineage>
        <taxon>Eukaryota</taxon>
        <taxon>Fungi</taxon>
        <taxon>Dikarya</taxon>
        <taxon>Ascomycota</taxon>
        <taxon>Pezizomycotina</taxon>
        <taxon>Lecanoromycetes</taxon>
        <taxon>OSLEUM clade</taxon>
        <taxon>Lecanoromycetidae</taxon>
        <taxon>Lecanorales</taxon>
        <taxon>Lecanorineae</taxon>
        <taxon>Ramalinaceae</taxon>
        <taxon>Ramalina</taxon>
    </lineage>
</organism>
<dbReference type="AlphaFoldDB" id="A0AA43TUK6"/>
<dbReference type="EMBL" id="JAPUFD010000007">
    <property type="protein sequence ID" value="MDI1488399.1"/>
    <property type="molecule type" value="Genomic_DNA"/>
</dbReference>
<dbReference type="Pfam" id="PF12680">
    <property type="entry name" value="SnoaL_2"/>
    <property type="match status" value="1"/>
</dbReference>
<dbReference type="PANTHER" id="PTHR39598:SF1">
    <property type="entry name" value="AUSTINOID BIOSYNTHESIS CLUSTERS PROTEIN F-RELATED"/>
    <property type="match status" value="1"/>
</dbReference>
<comment type="caution">
    <text evidence="2">The sequence shown here is derived from an EMBL/GenBank/DDBJ whole genome shotgun (WGS) entry which is preliminary data.</text>
</comment>
<dbReference type="SUPFAM" id="SSF54427">
    <property type="entry name" value="NTF2-like"/>
    <property type="match status" value="1"/>
</dbReference>
<dbReference type="InterPro" id="IPR037401">
    <property type="entry name" value="SnoaL-like"/>
</dbReference>
<name>A0AA43TUK6_9LECA</name>
<proteinExistence type="predicted"/>
<evidence type="ECO:0000259" key="1">
    <source>
        <dbReference type="Pfam" id="PF12680"/>
    </source>
</evidence>
<evidence type="ECO:0000313" key="2">
    <source>
        <dbReference type="EMBL" id="MDI1488399.1"/>
    </source>
</evidence>
<sequence length="156" mass="17123">MPAPVPRNTLVAVADEVIAAYNAQDLVAIQAYRTPSCRHHVLPASLGRPEMSGEEYAAFFGRMMSLFSAFSVTVHDVYADAEGGKVVIHAMSKGDTPIGEYGNEYMLVLEVVEVEDPGRGGKVGKVDRFLEFVDSHTSKDFLPRLFAWAKENGKME</sequence>